<keyword evidence="4" id="KW-1185">Reference proteome</keyword>
<dbReference type="OrthoDB" id="307049at2759"/>
<accession>A0A8S1VAB5</accession>
<comment type="caution">
    <text evidence="3">The sequence shown here is derived from an EMBL/GenBank/DDBJ whole genome shotgun (WGS) entry which is preliminary data.</text>
</comment>
<dbReference type="Proteomes" id="UP000683925">
    <property type="component" value="Unassembled WGS sequence"/>
</dbReference>
<feature type="coiled-coil region" evidence="1">
    <location>
        <begin position="310"/>
        <end position="373"/>
    </location>
</feature>
<evidence type="ECO:0000256" key="1">
    <source>
        <dbReference type="SAM" id="Coils"/>
    </source>
</evidence>
<dbReference type="Pfam" id="PF00533">
    <property type="entry name" value="BRCT"/>
    <property type="match status" value="1"/>
</dbReference>
<dbReference type="PROSITE" id="PS50172">
    <property type="entry name" value="BRCT"/>
    <property type="match status" value="1"/>
</dbReference>
<proteinExistence type="predicted"/>
<organism evidence="3 4">
    <name type="scientific">Paramecium octaurelia</name>
    <dbReference type="NCBI Taxonomy" id="43137"/>
    <lineage>
        <taxon>Eukaryota</taxon>
        <taxon>Sar</taxon>
        <taxon>Alveolata</taxon>
        <taxon>Ciliophora</taxon>
        <taxon>Intramacronucleata</taxon>
        <taxon>Oligohymenophorea</taxon>
        <taxon>Peniculida</taxon>
        <taxon>Parameciidae</taxon>
        <taxon>Paramecium</taxon>
    </lineage>
</organism>
<dbReference type="OMA" id="VQYHKAL"/>
<gene>
    <name evidence="3" type="ORF">POCTA_138.1.T0590068</name>
</gene>
<keyword evidence="1" id="KW-0175">Coiled coil</keyword>
<dbReference type="InterPro" id="IPR001357">
    <property type="entry name" value="BRCT_dom"/>
</dbReference>
<dbReference type="AlphaFoldDB" id="A0A8S1VAB5"/>
<protein>
    <recommendedName>
        <fullName evidence="2">BRCT domain-containing protein</fullName>
    </recommendedName>
</protein>
<feature type="domain" description="BRCT" evidence="2">
    <location>
        <begin position="453"/>
        <end position="503"/>
    </location>
</feature>
<sequence>MQEFILTITFIKYKKTIMTSKSNQNQEINKISMNSFDQKKLKYQYIYAFQFAKKEIKSSHFFDRLILIHFINIIQQILIRGLMASLKYTIHQTTTKDRETLANGIAHIQFPTNEHVWIVQNPQKYETIVIKFDIPCKIKEFIINTKSCSQVKISLYNITDDDVKIQLKQLETVNFITQNLQKKILNPDFEENTYQYAEITFYCQNNELSIKSLQVLGQSGQSQTLSQYALQSETNHMKQQPRASQFPLIKSSEKESLIIVSDLKINPTNQISQRSAQMVQKSQQFSLFNKTQQQKKQQNTDKQSEDSLLQRAFEESLKTHKRELQKQEQQELEIEKQIDDMYCEEEKDNNNKRNNLQSSYDSINKQLDDALLKQQRFSQPKQIVKQQLFSPINEENNGVIKVQIMNENYMSEQEYEEMIQYHSNMVNKDFVQYHKALEESFFKGTSLFEHMNQQFKPLQYQHVYIVKDTLTDYEYKRLELKVINFGGTVVKQVTNKTTIIISDKPIQVDNKKFNIYVLSTKLLESCSVDKWPQFEKYEVK</sequence>
<evidence type="ECO:0000313" key="4">
    <source>
        <dbReference type="Proteomes" id="UP000683925"/>
    </source>
</evidence>
<dbReference type="CDD" id="cd00027">
    <property type="entry name" value="BRCT"/>
    <property type="match status" value="1"/>
</dbReference>
<evidence type="ECO:0000313" key="3">
    <source>
        <dbReference type="EMBL" id="CAD8171866.1"/>
    </source>
</evidence>
<name>A0A8S1VAB5_PAROT</name>
<reference evidence="3" key="1">
    <citation type="submission" date="2021-01" db="EMBL/GenBank/DDBJ databases">
        <authorList>
            <consortium name="Genoscope - CEA"/>
            <person name="William W."/>
        </authorList>
    </citation>
    <scope>NUCLEOTIDE SEQUENCE</scope>
</reference>
<evidence type="ECO:0000259" key="2">
    <source>
        <dbReference type="PROSITE" id="PS50172"/>
    </source>
</evidence>
<dbReference type="EMBL" id="CAJJDP010000058">
    <property type="protein sequence ID" value="CAD8171866.1"/>
    <property type="molecule type" value="Genomic_DNA"/>
</dbReference>